<keyword evidence="3" id="KW-1185">Reference proteome</keyword>
<protein>
    <submittedName>
        <fullName evidence="2">Uncharacterized protein</fullName>
    </submittedName>
</protein>
<sequence length="184" mass="20373">MQGNKHGCMICNGVEPLGQAEMTSLQYYFALATLRKHLDHLADNTAIYQVPSLREAFFIIQNEESCRGVMLPPIPSELSALVSVPQSEHRNQPTHRDSGFSVGSDDKDKLHCDYCQRPHHTRETCWHLHGRPPTRGRCGRSGSAGGRGGSSRAHHSTVVESPFSGSESIVFSTIEIELLRSMMS</sequence>
<evidence type="ECO:0000256" key="1">
    <source>
        <dbReference type="SAM" id="MobiDB-lite"/>
    </source>
</evidence>
<comment type="caution">
    <text evidence="2">The sequence shown here is derived from an EMBL/GenBank/DDBJ whole genome shotgun (WGS) entry which is preliminary data.</text>
</comment>
<evidence type="ECO:0000313" key="2">
    <source>
        <dbReference type="EMBL" id="GFZ15695.1"/>
    </source>
</evidence>
<dbReference type="OrthoDB" id="1746033at2759"/>
<feature type="region of interest" description="Disordered" evidence="1">
    <location>
        <begin position="131"/>
        <end position="159"/>
    </location>
</feature>
<name>A0A7J0GXZ1_9ERIC</name>
<gene>
    <name evidence="2" type="ORF">Acr_25g0001040</name>
</gene>
<dbReference type="Proteomes" id="UP000585474">
    <property type="component" value="Unassembled WGS sequence"/>
</dbReference>
<reference evidence="2 3" key="1">
    <citation type="submission" date="2019-07" db="EMBL/GenBank/DDBJ databases">
        <title>De Novo Assembly of kiwifruit Actinidia rufa.</title>
        <authorList>
            <person name="Sugita-Konishi S."/>
            <person name="Sato K."/>
            <person name="Mori E."/>
            <person name="Abe Y."/>
            <person name="Kisaki G."/>
            <person name="Hamano K."/>
            <person name="Suezawa K."/>
            <person name="Otani M."/>
            <person name="Fukuda T."/>
            <person name="Manabe T."/>
            <person name="Gomi K."/>
            <person name="Tabuchi M."/>
            <person name="Akimitsu K."/>
            <person name="Kataoka I."/>
        </authorList>
    </citation>
    <scope>NUCLEOTIDE SEQUENCE [LARGE SCALE GENOMIC DNA]</scope>
    <source>
        <strain evidence="3">cv. Fuchu</strain>
    </source>
</reference>
<evidence type="ECO:0000313" key="3">
    <source>
        <dbReference type="Proteomes" id="UP000585474"/>
    </source>
</evidence>
<organism evidence="2 3">
    <name type="scientific">Actinidia rufa</name>
    <dbReference type="NCBI Taxonomy" id="165716"/>
    <lineage>
        <taxon>Eukaryota</taxon>
        <taxon>Viridiplantae</taxon>
        <taxon>Streptophyta</taxon>
        <taxon>Embryophyta</taxon>
        <taxon>Tracheophyta</taxon>
        <taxon>Spermatophyta</taxon>
        <taxon>Magnoliopsida</taxon>
        <taxon>eudicotyledons</taxon>
        <taxon>Gunneridae</taxon>
        <taxon>Pentapetalae</taxon>
        <taxon>asterids</taxon>
        <taxon>Ericales</taxon>
        <taxon>Actinidiaceae</taxon>
        <taxon>Actinidia</taxon>
    </lineage>
</organism>
<proteinExistence type="predicted"/>
<dbReference type="EMBL" id="BJWL01000025">
    <property type="protein sequence ID" value="GFZ15695.1"/>
    <property type="molecule type" value="Genomic_DNA"/>
</dbReference>
<accession>A0A7J0GXZ1</accession>
<dbReference type="AlphaFoldDB" id="A0A7J0GXZ1"/>